<dbReference type="Pfam" id="PF05024">
    <property type="entry name" value="Gpi1"/>
    <property type="match status" value="2"/>
</dbReference>
<dbReference type="OrthoDB" id="70250at2759"/>
<dbReference type="PANTHER" id="PTHR21329:SF3">
    <property type="entry name" value="PHOSPHATIDYLINOSITOL N-ACETYLGLUCOSAMINYLTRANSFERASE SUBUNIT Q"/>
    <property type="match status" value="1"/>
</dbReference>
<feature type="transmembrane region" description="Helical" evidence="1">
    <location>
        <begin position="296"/>
        <end position="320"/>
    </location>
</feature>
<dbReference type="GO" id="GO:0005783">
    <property type="term" value="C:endoplasmic reticulum"/>
    <property type="evidence" value="ECO:0007669"/>
    <property type="project" value="TreeGrafter"/>
</dbReference>
<dbReference type="GO" id="GO:0006506">
    <property type="term" value="P:GPI anchor biosynthetic process"/>
    <property type="evidence" value="ECO:0007669"/>
    <property type="project" value="InterPro"/>
</dbReference>
<keyword evidence="3" id="KW-1185">Reference proteome</keyword>
<dbReference type="Proteomes" id="UP000784294">
    <property type="component" value="Unassembled WGS sequence"/>
</dbReference>
<gene>
    <name evidence="2" type="ORF">PXEA_LOCUS11026</name>
</gene>
<feature type="transmembrane region" description="Helical" evidence="1">
    <location>
        <begin position="25"/>
        <end position="45"/>
    </location>
</feature>
<dbReference type="AlphaFoldDB" id="A0A448WQG0"/>
<proteinExistence type="predicted"/>
<dbReference type="PANTHER" id="PTHR21329">
    <property type="entry name" value="PHOSPHATIDYLINOSITOL N-ACETYLGLUCOSAMINYLTRANSFERASE SUBUNIT Q-RELATED"/>
    <property type="match status" value="1"/>
</dbReference>
<comment type="caution">
    <text evidence="2">The sequence shown here is derived from an EMBL/GenBank/DDBJ whole genome shotgun (WGS) entry which is preliminary data.</text>
</comment>
<name>A0A448WQG0_9PLAT</name>
<feature type="transmembrane region" description="Helical" evidence="1">
    <location>
        <begin position="79"/>
        <end position="102"/>
    </location>
</feature>
<sequence>MASLLHWLSEGAPAGLKVNRHLARLLGIFFLSHIAAWLAYVHWLFHLLEFFTGSPGSDAASASTHLQGQLQTNPSGWRIILAGLSLIWAVALFWTVFRLGLLPWQRRLRQERWLFLRFLAKFTSLSIRLSLALPVCMMRDAFTLSGLHLYCFYIYATRLFRLQLLTVSSTWRLCRNETKWNPLRCRIDALPDDEGAQLLADVDRVVHEAVSRNRGSSLPQESDSQTANFEPHFPLSTETVSASVAGLQVGNPTIILGSTPSLSNHQSMRIESPGTRRLAKIVGPAKQIDRMFLATLLLASGTCFLPTTLAFYAIFAMVILSNMLWLKC</sequence>
<organism evidence="2 3">
    <name type="scientific">Protopolystoma xenopodis</name>
    <dbReference type="NCBI Taxonomy" id="117903"/>
    <lineage>
        <taxon>Eukaryota</taxon>
        <taxon>Metazoa</taxon>
        <taxon>Spiralia</taxon>
        <taxon>Lophotrochozoa</taxon>
        <taxon>Platyhelminthes</taxon>
        <taxon>Monogenea</taxon>
        <taxon>Polyopisthocotylea</taxon>
        <taxon>Polystomatidea</taxon>
        <taxon>Polystomatidae</taxon>
        <taxon>Protopolystoma</taxon>
    </lineage>
</organism>
<evidence type="ECO:0000256" key="1">
    <source>
        <dbReference type="SAM" id="Phobius"/>
    </source>
</evidence>
<dbReference type="EMBL" id="CAAALY010033288">
    <property type="protein sequence ID" value="VEL17586.1"/>
    <property type="molecule type" value="Genomic_DNA"/>
</dbReference>
<evidence type="ECO:0000313" key="3">
    <source>
        <dbReference type="Proteomes" id="UP000784294"/>
    </source>
</evidence>
<evidence type="ECO:0000313" key="2">
    <source>
        <dbReference type="EMBL" id="VEL17586.1"/>
    </source>
</evidence>
<keyword evidence="1" id="KW-0812">Transmembrane</keyword>
<feature type="transmembrane region" description="Helical" evidence="1">
    <location>
        <begin position="141"/>
        <end position="160"/>
    </location>
</feature>
<protein>
    <submittedName>
        <fullName evidence="2">Uncharacterized protein</fullName>
    </submittedName>
</protein>
<dbReference type="InterPro" id="IPR007720">
    <property type="entry name" value="PigQ/GPI1"/>
</dbReference>
<dbReference type="GO" id="GO:0016020">
    <property type="term" value="C:membrane"/>
    <property type="evidence" value="ECO:0007669"/>
    <property type="project" value="InterPro"/>
</dbReference>
<keyword evidence="1" id="KW-1133">Transmembrane helix</keyword>
<reference evidence="2" key="1">
    <citation type="submission" date="2018-11" db="EMBL/GenBank/DDBJ databases">
        <authorList>
            <consortium name="Pathogen Informatics"/>
        </authorList>
    </citation>
    <scope>NUCLEOTIDE SEQUENCE</scope>
</reference>
<accession>A0A448WQG0</accession>
<keyword evidence="1" id="KW-0472">Membrane</keyword>
<feature type="transmembrane region" description="Helical" evidence="1">
    <location>
        <begin position="114"/>
        <end position="135"/>
    </location>
</feature>